<keyword evidence="2" id="KW-0677">Repeat</keyword>
<sequence>MANDIPIEFTELTNLIDNYGISPTNIDFKSCTLSDSFISIKEDKSVAIIPLDANNNAQSLVRKNMNADNIIMHPSEMIIALRSGSTMQVFNLSTKQRLGNYTLPNPSEAIVFWKWLSPQNIAVVTTTNLYNWNISSPDSSPVLITSKNQLLNSCQIINVTANQEMSWFAINGIFQENGKIAGKIQLFSKARNISQIIDGHVSGFSQLKLSGAVSPSTLFIIGNRNPTTGAGNMHIIEIDHNPSNPTYSKKNIDIFFPADASNDFPISCQVSENYGIVYILTKYGFIHLFDLETGLNLFVNRISADPLFTASSHSNNGILTINKKGQVLSVDINKGTIIPYVLKKLSNVSLALALASRGNLPGAETLFTQQFETLLGSGDYVGAAKVAAGSPQLRTPQTIDRLKNIQAVPGQISPILQYFSILLDSDKLNKYESIELGKPVLQQNKQQLFENWLSQDKITFSEELGDVVKPYDSKLALKIYLGASGNGENATPSVNNKIILCLAELNQFDKILPYCQKVGFTPNYLILIQMILRSNPDKAVEFANQLIANPDAAVELDLEKVSDIFFSSSHIQQGTAFLLEGLKNDQPSEGHLQTRLLEINLLHAPQVAEAILSNNMFSHYDKPTIAKLCEKQGLYQKALENYVDLKDIKRCIIHTEVLPTDWLISYFGQLNIEQSLECLRELLSSNVPTNLQIVIQVATKFSELIGSGTLIKLFEEFKNVEGLYYYLSSIVNITEDENVVFKYIQSAAKLQQFKEIERIVKDNNHYNGEKVKNFLKEAKLPDQLPLIVVCDRFNFVHDLILYLYKNQFFKFIEVYVQQVNPSRTPEVIAGLLDVDCDENIIKNLLSTVIGQVPLDKLVEQVESRNRLKILLPFLETTLNQGSQDPVLFNTLAKIYIDSNNNPEKFLTENSIYNTLEVGKYCEKRDPYLAYIAYSKGGNDDELINITNENSMFKYQARYLLKRSDLDLYSKILSDDNMYRRELIDQIVGTAIPELNDPEPISLAVKAFMDNNLPVELIELLEKIILEPDAAFAENPSLQGLLILTAIKAEPSKVSSYVEKLDKFDAQEIGTLCVENGLNEEAYQIYDKFEMYSDALKVIVEDIMSLDRGEDYVNKIDTPELWYQLGTAQLNGLRISESINSYIKSGNPSNFDQVIDIAEHAGKFEELVPYLKMCRLTLREAKIDGEVILCYAELNKINEIELFLRNDSNVADLNEIGDKLFDMKNYAAAKILYENVSNYSKLATTLVYLSDYQGAVDCARKASNIKVWKQVNHACVANKEFTLAQICGLNLIIDADELDELVKQYETEGYFDELMNLFESSLGLERAHMGMFTELAILYAKYAPAKLMDHLKLFWSRLNIPKVLKVVESFHLWNELIFLYSHYDEWDNAILTMIDKAADSFDHLKFKEMVIKVSNLEIYYKAINFYMNEHPNLIVDLLTSLTLRIDINRVVRIFSKSDNLPMIKPFLINVLDKNLTVVNNAYHDLLIEEEDYKALQAAIDGHDRFDSIDLASRLENHELIFFRRISAILYRKNKKYNKAISILKTDKLWNDMIETAVVSDSAKIAHELLKYFIEVGNKECFIGLLFKAYHLMEYDYVLELCWLNGISNDYIKPYEISIKKEQVDRVNEVYKDLKDRQAREKELEEKGTIGGPAPQLLLTNGVTGMGYQPTGAGFGNGF</sequence>
<dbReference type="GO" id="GO:0030130">
    <property type="term" value="C:clathrin coat of trans-Golgi network vesicle"/>
    <property type="evidence" value="ECO:0007669"/>
    <property type="project" value="InterPro"/>
</dbReference>
<dbReference type="SMART" id="SM00299">
    <property type="entry name" value="CLH"/>
    <property type="match status" value="7"/>
</dbReference>
<dbReference type="RefSeq" id="XP_064852542.1">
    <property type="nucleotide sequence ID" value="XM_064996470.1"/>
</dbReference>
<feature type="repeat" description="CHCR" evidence="7">
    <location>
        <begin position="1141"/>
        <end position="1283"/>
    </location>
</feature>
<keyword evidence="5 6" id="KW-0968">Cytoplasmic vesicle</keyword>
<comment type="function">
    <text evidence="6">Clathrin is the major protein of the polyhedral coat of coated pits and vesicles.</text>
</comment>
<name>A0AAV5QLW8_9ASCO</name>
<evidence type="ECO:0000313" key="10">
    <source>
        <dbReference type="EMBL" id="GMM35542.1"/>
    </source>
</evidence>
<evidence type="ECO:0000259" key="9">
    <source>
        <dbReference type="Pfam" id="PF09268"/>
    </source>
</evidence>
<evidence type="ECO:0000256" key="5">
    <source>
        <dbReference type="ARBA" id="ARBA00023329"/>
    </source>
</evidence>
<feature type="repeat" description="CHCR" evidence="7">
    <location>
        <begin position="549"/>
        <end position="695"/>
    </location>
</feature>
<dbReference type="FunFam" id="1.25.40.10:FF:000002">
    <property type="entry name" value="Clathrin heavy chain"/>
    <property type="match status" value="1"/>
</dbReference>
<organism evidence="10 11">
    <name type="scientific">Saccharomycopsis crataegensis</name>
    <dbReference type="NCBI Taxonomy" id="43959"/>
    <lineage>
        <taxon>Eukaryota</taxon>
        <taxon>Fungi</taxon>
        <taxon>Dikarya</taxon>
        <taxon>Ascomycota</taxon>
        <taxon>Saccharomycotina</taxon>
        <taxon>Saccharomycetes</taxon>
        <taxon>Saccharomycopsidaceae</taxon>
        <taxon>Saccharomycopsis</taxon>
    </lineage>
</organism>
<feature type="repeat" description="CHCR" evidence="7">
    <location>
        <begin position="698"/>
        <end position="840"/>
    </location>
</feature>
<evidence type="ECO:0000256" key="1">
    <source>
        <dbReference type="ARBA" id="ARBA00009535"/>
    </source>
</evidence>
<comment type="similarity">
    <text evidence="1 6">Belongs to the clathrin heavy chain family.</text>
</comment>
<evidence type="ECO:0000313" key="11">
    <source>
        <dbReference type="Proteomes" id="UP001360560"/>
    </source>
</evidence>
<dbReference type="GO" id="GO:0071439">
    <property type="term" value="C:clathrin complex"/>
    <property type="evidence" value="ECO:0007669"/>
    <property type="project" value="InterPro"/>
</dbReference>
<dbReference type="GeneID" id="90073521"/>
<dbReference type="InterPro" id="IPR000547">
    <property type="entry name" value="Clathrin_H-chain/VPS_repeat"/>
</dbReference>
<dbReference type="EMBL" id="BTFZ01000006">
    <property type="protein sequence ID" value="GMM35542.1"/>
    <property type="molecule type" value="Genomic_DNA"/>
</dbReference>
<dbReference type="InterPro" id="IPR015348">
    <property type="entry name" value="Clathrin_H-chain_linker_core"/>
</dbReference>
<dbReference type="InterPro" id="IPR011990">
    <property type="entry name" value="TPR-like_helical_dom_sf"/>
</dbReference>
<dbReference type="InterPro" id="IPR016341">
    <property type="entry name" value="Clathrin_heavy_chain"/>
</dbReference>
<keyword evidence="4 6" id="KW-0168">Coated pit</keyword>
<dbReference type="SUPFAM" id="SSF50989">
    <property type="entry name" value="Clathrin heavy-chain terminal domain"/>
    <property type="match status" value="1"/>
</dbReference>
<dbReference type="GO" id="GO:0006898">
    <property type="term" value="P:receptor-mediated endocytosis"/>
    <property type="evidence" value="ECO:0007669"/>
    <property type="project" value="TreeGrafter"/>
</dbReference>
<evidence type="ECO:0000256" key="2">
    <source>
        <dbReference type="ARBA" id="ARBA00022737"/>
    </source>
</evidence>
<gene>
    <name evidence="10" type="ORF">DASC09_028670</name>
</gene>
<protein>
    <recommendedName>
        <fullName evidence="6">Clathrin heavy chain</fullName>
    </recommendedName>
</protein>
<dbReference type="FunFam" id="1.25.40.10:FF:000082">
    <property type="entry name" value="Clathrin heavy chain"/>
    <property type="match status" value="1"/>
</dbReference>
<dbReference type="InterPro" id="IPR016024">
    <property type="entry name" value="ARM-type_fold"/>
</dbReference>
<keyword evidence="3 6" id="KW-0472">Membrane</keyword>
<dbReference type="Gene3D" id="1.25.40.730">
    <property type="match status" value="1"/>
</dbReference>
<evidence type="ECO:0000256" key="7">
    <source>
        <dbReference type="PROSITE-ProRule" id="PRU01006"/>
    </source>
</evidence>
<dbReference type="InterPro" id="IPR055358">
    <property type="entry name" value="CHCR"/>
</dbReference>
<evidence type="ECO:0000256" key="4">
    <source>
        <dbReference type="ARBA" id="ARBA00023176"/>
    </source>
</evidence>
<dbReference type="PANTHER" id="PTHR10292">
    <property type="entry name" value="CLATHRIN HEAVY CHAIN RELATED"/>
    <property type="match status" value="1"/>
</dbReference>
<feature type="coiled-coil region" evidence="8">
    <location>
        <begin position="1615"/>
        <end position="1645"/>
    </location>
</feature>
<feature type="repeat" description="CHCR" evidence="7">
    <location>
        <begin position="1437"/>
        <end position="1580"/>
    </location>
</feature>
<dbReference type="Gene3D" id="1.25.40.10">
    <property type="entry name" value="Tetratricopeptide repeat domain"/>
    <property type="match status" value="3"/>
</dbReference>
<feature type="repeat" description="CHCR" evidence="7">
    <location>
        <begin position="1288"/>
        <end position="1434"/>
    </location>
</feature>
<reference evidence="10 11" key="1">
    <citation type="journal article" date="2023" name="Elife">
        <title>Identification of key yeast species and microbe-microbe interactions impacting larval growth of Drosophila in the wild.</title>
        <authorList>
            <person name="Mure A."/>
            <person name="Sugiura Y."/>
            <person name="Maeda R."/>
            <person name="Honda K."/>
            <person name="Sakurai N."/>
            <person name="Takahashi Y."/>
            <person name="Watada M."/>
            <person name="Katoh T."/>
            <person name="Gotoh A."/>
            <person name="Gotoh Y."/>
            <person name="Taniguchi I."/>
            <person name="Nakamura K."/>
            <person name="Hayashi T."/>
            <person name="Katayama T."/>
            <person name="Uemura T."/>
            <person name="Hattori Y."/>
        </authorList>
    </citation>
    <scope>NUCLEOTIDE SEQUENCE [LARGE SCALE GENOMIC DNA]</scope>
    <source>
        <strain evidence="10 11">SC-9</strain>
    </source>
</reference>
<evidence type="ECO:0000256" key="6">
    <source>
        <dbReference type="PIRNR" id="PIRNR002290"/>
    </source>
</evidence>
<dbReference type="FunFam" id="1.25.40.10:FF:000001">
    <property type="entry name" value="Clathrin heavy chain"/>
    <property type="match status" value="1"/>
</dbReference>
<dbReference type="PROSITE" id="PS50236">
    <property type="entry name" value="CHCR"/>
    <property type="match status" value="7"/>
</dbReference>
<dbReference type="Gene3D" id="2.130.10.110">
    <property type="entry name" value="Clathrin heavy-chain terminal domain"/>
    <property type="match status" value="1"/>
</dbReference>
<comment type="subcellular location">
    <subcellularLocation>
        <location evidence="6">Cytoplasmic vesicle membrane</location>
        <topology evidence="6">Peripheral membrane protein</topology>
        <orientation evidence="6">Cytoplasmic side</orientation>
    </subcellularLocation>
    <subcellularLocation>
        <location evidence="6">Membrane</location>
        <location evidence="6">Coated pit</location>
        <topology evidence="6">Peripheral membrane protein</topology>
        <orientation evidence="6">Cytoplasmic side</orientation>
    </subcellularLocation>
</comment>
<evidence type="ECO:0000256" key="3">
    <source>
        <dbReference type="ARBA" id="ARBA00023136"/>
    </source>
</evidence>
<dbReference type="GO" id="GO:0030479">
    <property type="term" value="C:actin cortical patch"/>
    <property type="evidence" value="ECO:0007669"/>
    <property type="project" value="TreeGrafter"/>
</dbReference>
<dbReference type="GO" id="GO:0005198">
    <property type="term" value="F:structural molecule activity"/>
    <property type="evidence" value="ECO:0007669"/>
    <property type="project" value="InterPro"/>
</dbReference>
<dbReference type="GO" id="GO:0006895">
    <property type="term" value="P:Golgi to endosome transport"/>
    <property type="evidence" value="ECO:0007669"/>
    <property type="project" value="TreeGrafter"/>
</dbReference>
<comment type="caution">
    <text evidence="10">The sequence shown here is derived from an EMBL/GenBank/DDBJ whole genome shotgun (WGS) entry which is preliminary data.</text>
</comment>
<dbReference type="Pfam" id="PF09268">
    <property type="entry name" value="Clathrin-link"/>
    <property type="match status" value="1"/>
</dbReference>
<dbReference type="SUPFAM" id="SSF48371">
    <property type="entry name" value="ARM repeat"/>
    <property type="match status" value="5"/>
</dbReference>
<dbReference type="PIRSF" id="PIRSF002290">
    <property type="entry name" value="Clathrin_H_chain"/>
    <property type="match status" value="1"/>
</dbReference>
<dbReference type="Pfam" id="PF13838">
    <property type="entry name" value="Clathrin_H_link"/>
    <property type="match status" value="1"/>
</dbReference>
<accession>A0AAV5QLW8</accession>
<dbReference type="FunFam" id="2.130.10.110:FF:000003">
    <property type="entry name" value="Clathrin heavy chain"/>
    <property type="match status" value="1"/>
</dbReference>
<dbReference type="GO" id="GO:0005829">
    <property type="term" value="C:cytosol"/>
    <property type="evidence" value="ECO:0007669"/>
    <property type="project" value="GOC"/>
</dbReference>
<dbReference type="Pfam" id="PF00637">
    <property type="entry name" value="Clathrin"/>
    <property type="match status" value="7"/>
</dbReference>
<dbReference type="GO" id="GO:0030132">
    <property type="term" value="C:clathrin coat of coated pit"/>
    <property type="evidence" value="ECO:0007669"/>
    <property type="project" value="InterPro"/>
</dbReference>
<dbReference type="Proteomes" id="UP001360560">
    <property type="component" value="Unassembled WGS sequence"/>
</dbReference>
<feature type="repeat" description="CHCR" evidence="7">
    <location>
        <begin position="845"/>
        <end position="984"/>
    </location>
</feature>
<feature type="domain" description="Clathrin heavy chain linker core motif" evidence="9">
    <location>
        <begin position="336"/>
        <end position="357"/>
    </location>
</feature>
<keyword evidence="11" id="KW-1185">Reference proteome</keyword>
<dbReference type="GO" id="GO:0032051">
    <property type="term" value="F:clathrin light chain binding"/>
    <property type="evidence" value="ECO:0007669"/>
    <property type="project" value="InterPro"/>
</dbReference>
<dbReference type="PANTHER" id="PTHR10292:SF1">
    <property type="entry name" value="CLATHRIN HEAVY CHAIN"/>
    <property type="match status" value="1"/>
</dbReference>
<feature type="repeat" description="CHCR" evidence="7">
    <location>
        <begin position="991"/>
        <end position="1137"/>
    </location>
</feature>
<dbReference type="GO" id="GO:0006886">
    <property type="term" value="P:intracellular protein transport"/>
    <property type="evidence" value="ECO:0007669"/>
    <property type="project" value="UniProtKB-UniRule"/>
</dbReference>
<proteinExistence type="inferred from homology"/>
<dbReference type="InterPro" id="IPR016025">
    <property type="entry name" value="Clathrin_H-chain_N"/>
</dbReference>
<evidence type="ECO:0000256" key="8">
    <source>
        <dbReference type="SAM" id="Coils"/>
    </source>
</evidence>
<keyword evidence="8" id="KW-0175">Coiled coil</keyword>